<evidence type="ECO:0000313" key="6">
    <source>
        <dbReference type="EMBL" id="KNA89915.1"/>
    </source>
</evidence>
<dbReference type="Pfam" id="PF00754">
    <property type="entry name" value="F5_F8_type_C"/>
    <property type="match status" value="1"/>
</dbReference>
<keyword evidence="2" id="KW-0812">Transmembrane</keyword>
<feature type="compositionally biased region" description="Polar residues" evidence="1">
    <location>
        <begin position="753"/>
        <end position="773"/>
    </location>
</feature>
<evidence type="ECO:0000259" key="5">
    <source>
        <dbReference type="Pfam" id="PF24607"/>
    </source>
</evidence>
<feature type="region of interest" description="Disordered" evidence="1">
    <location>
        <begin position="990"/>
        <end position="1040"/>
    </location>
</feature>
<feature type="domain" description="Alpha-(1-&gt;3)-arabinofuranosyltransferase N-terminal GT-C" evidence="4">
    <location>
        <begin position="13"/>
        <end position="728"/>
    </location>
</feature>
<feature type="transmembrane region" description="Helical" evidence="2">
    <location>
        <begin position="1318"/>
        <end position="1338"/>
    </location>
</feature>
<feature type="region of interest" description="Disordered" evidence="1">
    <location>
        <begin position="1212"/>
        <end position="1231"/>
    </location>
</feature>
<keyword evidence="7" id="KW-1185">Reference proteome</keyword>
<dbReference type="Proteomes" id="UP000037247">
    <property type="component" value="Unassembled WGS sequence"/>
</dbReference>
<feature type="region of interest" description="Disordered" evidence="1">
    <location>
        <begin position="694"/>
        <end position="737"/>
    </location>
</feature>
<feature type="transmembrane region" description="Helical" evidence="2">
    <location>
        <begin position="1401"/>
        <end position="1421"/>
    </location>
</feature>
<feature type="domain" description="F5/8 type C" evidence="3">
    <location>
        <begin position="769"/>
        <end position="870"/>
    </location>
</feature>
<protein>
    <submittedName>
        <fullName evidence="6">Membrane protein</fullName>
    </submittedName>
</protein>
<accession>A0ABR5I8H4</accession>
<dbReference type="InterPro" id="IPR021798">
    <property type="entry name" value="AftD_N"/>
</dbReference>
<feature type="compositionally biased region" description="Basic and acidic residues" evidence="1">
    <location>
        <begin position="698"/>
        <end position="723"/>
    </location>
</feature>
<evidence type="ECO:0000313" key="7">
    <source>
        <dbReference type="Proteomes" id="UP000037247"/>
    </source>
</evidence>
<feature type="compositionally biased region" description="Basic and acidic residues" evidence="1">
    <location>
        <begin position="1019"/>
        <end position="1030"/>
    </location>
</feature>
<reference evidence="6 7" key="1">
    <citation type="submission" date="2015-05" db="EMBL/GenBank/DDBJ databases">
        <title>Draft genome sequence of the bacterium Gordonia jacobaea a new member of the Gordonia genus.</title>
        <authorList>
            <person name="Jimenez-Galisteo G."/>
            <person name="Dominguez A."/>
            <person name="Munoz E."/>
            <person name="Vinas M."/>
        </authorList>
    </citation>
    <scope>NUCLEOTIDE SEQUENCE [LARGE SCALE GENOMIC DNA]</scope>
    <source>
        <strain evidence="7">mv1</strain>
    </source>
</reference>
<feature type="transmembrane region" description="Helical" evidence="2">
    <location>
        <begin position="382"/>
        <end position="400"/>
    </location>
</feature>
<organism evidence="6 7">
    <name type="scientific">Gordonia jacobaea</name>
    <dbReference type="NCBI Taxonomy" id="122202"/>
    <lineage>
        <taxon>Bacteria</taxon>
        <taxon>Bacillati</taxon>
        <taxon>Actinomycetota</taxon>
        <taxon>Actinomycetes</taxon>
        <taxon>Mycobacteriales</taxon>
        <taxon>Gordoniaceae</taxon>
        <taxon>Gordonia</taxon>
    </lineage>
</organism>
<feature type="domain" description="Arabinofuranosyltransferase D third carbohydrate binding module" evidence="5">
    <location>
        <begin position="987"/>
        <end position="1132"/>
    </location>
</feature>
<feature type="transmembrane region" description="Helical" evidence="2">
    <location>
        <begin position="1377"/>
        <end position="1394"/>
    </location>
</feature>
<evidence type="ECO:0000259" key="4">
    <source>
        <dbReference type="Pfam" id="PF11847"/>
    </source>
</evidence>
<feature type="transmembrane region" description="Helical" evidence="2">
    <location>
        <begin position="336"/>
        <end position="359"/>
    </location>
</feature>
<sequence length="1490" mass="155878">MSRRGVGIVFGVALIVSLLQSPGRISADTKLDLTADPLGFLARAAHLWTPTAPMGQVQNQAYGYFFPHGAFFAVGELAHIPPWITQRLWWAILLTVGFVGIVRLAELLRIGSPGSRLLAALVFVLSPRVLTTLGSISSETLPMMLAPWVLIPVVRALDAERPSPYPLWRDACRSAVAVALMGAVNAVATLAALGVAVVWWVISTSSISGKAHPLVEPGASAASTRVETTRGLRFGVAWAGALVLACAWWVVPLLILSRVSPPFLDFIESSRVTTEWTSLTEVLRGTSSWTPFVSPERVAGAVLTTQPAAVLATGTLAAAGLAGLCMRRMPFRGRWVTILVVGLVLMCVGYAGGLGSPIAEPIRVFLDGPGAFLRNIHKFEPFIRIPLVLGFAHLLARVPLPGTASARETFSAFAHPERSRPVAATMVLVVALIGAGSLVWTGQLAPDGTYRAIPGYWQQTADWLRDHADGADPDGNNNAAHPDRALVVPGAPFADQLWGLTRDEPLQPLSTTPWAVRDAIPLTPPGAIRAMDSVQRDIAAGRPSPGLAATLAGQGIDFVVLRADLDPETSRSARPLLAQQTLTGSPGLRRVATFGPRVGPPSARGVVRDNGLRPDMPAIQIFAVDHSGKSDVASFPGTGPILTDTASATRISGGPESIAAVQDLRARLGMAPLGPSLLESDAVRAGLGDAPLVVTDTPADRETDFGRVDDHSSAIRAPGDARRTQNAAPDYPVDGQPLVEGQWLLDNAPGEVSVSTSGSASDATQPGQTSPASSPAAAFDGDASTAWASSGLSSAVGQWMRIDFTRPRSDLAVRLTTAKALGEDVSSILVTTEAGTTVAQGVEPNKPVTVTVPSGPTRWIQIRAISTENGSAGNQFALGEVALTDLSSGIPLTIRHRVVLPTLQSDTKVSSWVLSQELSGRSSCLLDNTPGDPATDVVRCAGGLGLSPETPGVMTRALSVPQPTTVAPLMVLRPKPGDALNALLARPGTVTARGPSSVSDTRGSAQAAVDGDPTTVWTARDDGKDGDKPGRKSRPRLDISLPTPQRVDRLRLVLPRDYPAAPTRVSVDLGTGPQERTVGSDGVVELNPAVTDHISLTVLARRDLIDVNSLGFTSVAPTGIAEVKVEPAPQAPPLDDERPISVGCDGGVGITVSGQVTGMKIQTTAGALRRGEPVIATPCTPTMRLGAGEQELSANPGNAFTVNTVGLDAGGGYGTPASSNSTATQPHSSEMPRVLTWSSTSRSVQVDAADAARLLVVPESENPGWVARLGGTGSESAGSGGTELRPVVVNGWQQGWEVPAGASGTVALEFRYDTPYRWALLIGFLLLALLFALALWPIRTRRDPDTAPEPTVESSTPLAACACAGVGWLTASWLLTGWWGLAISVVVGATVAALSPRARVVLTFVAMLAATIGLAAAPWHAESGYNGFAWWVQLPAFVAVASTVWSALVSAVPESSRDALSRWLRAAGVTPRRRASRERSQLRDGSSTNA</sequence>
<keyword evidence="2" id="KW-0472">Membrane</keyword>
<feature type="transmembrane region" description="Helical" evidence="2">
    <location>
        <begin position="88"/>
        <end position="105"/>
    </location>
</feature>
<keyword evidence="2" id="KW-1133">Transmembrane helix</keyword>
<name>A0ABR5I8H4_9ACTN</name>
<dbReference type="InterPro" id="IPR056997">
    <property type="entry name" value="CBM_AftD"/>
</dbReference>
<feature type="transmembrane region" description="Helical" evidence="2">
    <location>
        <begin position="421"/>
        <end position="440"/>
    </location>
</feature>
<dbReference type="SUPFAM" id="SSF49785">
    <property type="entry name" value="Galactose-binding domain-like"/>
    <property type="match status" value="2"/>
</dbReference>
<feature type="transmembrane region" description="Helical" evidence="2">
    <location>
        <begin position="235"/>
        <end position="256"/>
    </location>
</feature>
<feature type="transmembrane region" description="Helical" evidence="2">
    <location>
        <begin position="117"/>
        <end position="136"/>
    </location>
</feature>
<feature type="transmembrane region" description="Helical" evidence="2">
    <location>
        <begin position="1427"/>
        <end position="1452"/>
    </location>
</feature>
<dbReference type="RefSeq" id="WP_049700365.1">
    <property type="nucleotide sequence ID" value="NZ_JAQDQF010000007.1"/>
</dbReference>
<feature type="compositionally biased region" description="Polar residues" evidence="1">
    <location>
        <begin position="1216"/>
        <end position="1228"/>
    </location>
</feature>
<dbReference type="InterPro" id="IPR000421">
    <property type="entry name" value="FA58C"/>
</dbReference>
<comment type="caution">
    <text evidence="6">The sequence shown here is derived from an EMBL/GenBank/DDBJ whole genome shotgun (WGS) entry which is preliminary data.</text>
</comment>
<feature type="transmembrane region" description="Helical" evidence="2">
    <location>
        <begin position="298"/>
        <end position="324"/>
    </location>
</feature>
<dbReference type="Pfam" id="PF24607">
    <property type="entry name" value="CBM_AftD"/>
    <property type="match status" value="1"/>
</dbReference>
<feature type="region of interest" description="Disordered" evidence="1">
    <location>
        <begin position="749"/>
        <end position="780"/>
    </location>
</feature>
<evidence type="ECO:0000256" key="1">
    <source>
        <dbReference type="SAM" id="MobiDB-lite"/>
    </source>
</evidence>
<gene>
    <name evidence="6" type="ORF">ABW18_17965</name>
</gene>
<feature type="transmembrane region" description="Helical" evidence="2">
    <location>
        <begin position="175"/>
        <end position="202"/>
    </location>
</feature>
<dbReference type="Gene3D" id="2.60.120.260">
    <property type="entry name" value="Galactose-binding domain-like"/>
    <property type="match status" value="2"/>
</dbReference>
<feature type="transmembrane region" description="Helical" evidence="2">
    <location>
        <begin position="1350"/>
        <end position="1371"/>
    </location>
</feature>
<proteinExistence type="predicted"/>
<dbReference type="Pfam" id="PF11847">
    <property type="entry name" value="GT-C_AftD"/>
    <property type="match status" value="1"/>
</dbReference>
<feature type="compositionally biased region" description="Polar residues" evidence="1">
    <location>
        <begin position="994"/>
        <end position="1004"/>
    </location>
</feature>
<dbReference type="EMBL" id="LDTZ01000021">
    <property type="protein sequence ID" value="KNA89915.1"/>
    <property type="molecule type" value="Genomic_DNA"/>
</dbReference>
<evidence type="ECO:0000259" key="3">
    <source>
        <dbReference type="Pfam" id="PF00754"/>
    </source>
</evidence>
<evidence type="ECO:0000256" key="2">
    <source>
        <dbReference type="SAM" id="Phobius"/>
    </source>
</evidence>
<dbReference type="InterPro" id="IPR008979">
    <property type="entry name" value="Galactose-bd-like_sf"/>
</dbReference>